<dbReference type="PANTHER" id="PTHR47970:SF12">
    <property type="entry name" value="KINESIN FAMILY MEMBER 11"/>
    <property type="match status" value="1"/>
</dbReference>
<evidence type="ECO:0000256" key="2">
    <source>
        <dbReference type="ARBA" id="ARBA00022490"/>
    </source>
</evidence>
<keyword evidence="7 13" id="KW-0067">ATP-binding</keyword>
<organism evidence="17 18">
    <name type="scientific">Coniophora puteana (strain RWD-64-598)</name>
    <name type="common">Brown rot fungus</name>
    <dbReference type="NCBI Taxonomy" id="741705"/>
    <lineage>
        <taxon>Eukaryota</taxon>
        <taxon>Fungi</taxon>
        <taxon>Dikarya</taxon>
        <taxon>Basidiomycota</taxon>
        <taxon>Agaricomycotina</taxon>
        <taxon>Agaricomycetes</taxon>
        <taxon>Agaricomycetidae</taxon>
        <taxon>Boletales</taxon>
        <taxon>Coniophorineae</taxon>
        <taxon>Coniophoraceae</taxon>
        <taxon>Coniophora</taxon>
    </lineage>
</organism>
<keyword evidence="8 14" id="KW-0175">Coiled coil</keyword>
<evidence type="ECO:0000256" key="14">
    <source>
        <dbReference type="SAM" id="Coils"/>
    </source>
</evidence>
<keyword evidence="4" id="KW-0493">Microtubule</keyword>
<feature type="compositionally biased region" description="Gly residues" evidence="15">
    <location>
        <begin position="245"/>
        <end position="256"/>
    </location>
</feature>
<dbReference type="OMA" id="PFDMVFG"/>
<keyword evidence="3" id="KW-0132">Cell division</keyword>
<dbReference type="GO" id="GO:0008574">
    <property type="term" value="F:plus-end-directed microtubule motor activity"/>
    <property type="evidence" value="ECO:0007669"/>
    <property type="project" value="TreeGrafter"/>
</dbReference>
<dbReference type="Pfam" id="PF00225">
    <property type="entry name" value="Kinesin"/>
    <property type="match status" value="1"/>
</dbReference>
<gene>
    <name evidence="17" type="ORF">CONPUDRAFT_117785</name>
</gene>
<dbReference type="PROSITE" id="PS50067">
    <property type="entry name" value="KINESIN_MOTOR_2"/>
    <property type="match status" value="1"/>
</dbReference>
<dbReference type="InterPro" id="IPR001752">
    <property type="entry name" value="Kinesin_motor_dom"/>
</dbReference>
<evidence type="ECO:0000256" key="8">
    <source>
        <dbReference type="ARBA" id="ARBA00023054"/>
    </source>
</evidence>
<feature type="coiled-coil region" evidence="14">
    <location>
        <begin position="782"/>
        <end position="809"/>
    </location>
</feature>
<reference evidence="18" key="1">
    <citation type="journal article" date="2012" name="Science">
        <title>The Paleozoic origin of enzymatic lignin decomposition reconstructed from 31 fungal genomes.</title>
        <authorList>
            <person name="Floudas D."/>
            <person name="Binder M."/>
            <person name="Riley R."/>
            <person name="Barry K."/>
            <person name="Blanchette R.A."/>
            <person name="Henrissat B."/>
            <person name="Martinez A.T."/>
            <person name="Otillar R."/>
            <person name="Spatafora J.W."/>
            <person name="Yadav J.S."/>
            <person name="Aerts A."/>
            <person name="Benoit I."/>
            <person name="Boyd A."/>
            <person name="Carlson A."/>
            <person name="Copeland A."/>
            <person name="Coutinho P.M."/>
            <person name="de Vries R.P."/>
            <person name="Ferreira P."/>
            <person name="Findley K."/>
            <person name="Foster B."/>
            <person name="Gaskell J."/>
            <person name="Glotzer D."/>
            <person name="Gorecki P."/>
            <person name="Heitman J."/>
            <person name="Hesse C."/>
            <person name="Hori C."/>
            <person name="Igarashi K."/>
            <person name="Jurgens J.A."/>
            <person name="Kallen N."/>
            <person name="Kersten P."/>
            <person name="Kohler A."/>
            <person name="Kuees U."/>
            <person name="Kumar T.K.A."/>
            <person name="Kuo A."/>
            <person name="LaButti K."/>
            <person name="Larrondo L.F."/>
            <person name="Lindquist E."/>
            <person name="Ling A."/>
            <person name="Lombard V."/>
            <person name="Lucas S."/>
            <person name="Lundell T."/>
            <person name="Martin R."/>
            <person name="McLaughlin D.J."/>
            <person name="Morgenstern I."/>
            <person name="Morin E."/>
            <person name="Murat C."/>
            <person name="Nagy L.G."/>
            <person name="Nolan M."/>
            <person name="Ohm R.A."/>
            <person name="Patyshakuliyeva A."/>
            <person name="Rokas A."/>
            <person name="Ruiz-Duenas F.J."/>
            <person name="Sabat G."/>
            <person name="Salamov A."/>
            <person name="Samejima M."/>
            <person name="Schmutz J."/>
            <person name="Slot J.C."/>
            <person name="St John F."/>
            <person name="Stenlid J."/>
            <person name="Sun H."/>
            <person name="Sun S."/>
            <person name="Syed K."/>
            <person name="Tsang A."/>
            <person name="Wiebenga A."/>
            <person name="Young D."/>
            <person name="Pisabarro A."/>
            <person name="Eastwood D.C."/>
            <person name="Martin F."/>
            <person name="Cullen D."/>
            <person name="Grigoriev I.V."/>
            <person name="Hibbett D.S."/>
        </authorList>
    </citation>
    <scope>NUCLEOTIDE SEQUENCE [LARGE SCALE GENOMIC DNA]</scope>
    <source>
        <strain evidence="18">RWD-64-598 SS2</strain>
    </source>
</reference>
<evidence type="ECO:0000256" key="15">
    <source>
        <dbReference type="SAM" id="MobiDB-lite"/>
    </source>
</evidence>
<keyword evidence="5 13" id="KW-0547">Nucleotide-binding</keyword>
<dbReference type="PANTHER" id="PTHR47970">
    <property type="entry name" value="KINESIN-LIKE PROTEIN KIF11"/>
    <property type="match status" value="1"/>
</dbReference>
<comment type="similarity">
    <text evidence="12">Belongs to the TRAFAC class myosin-kinesin ATPase superfamily. Kinesin family. KIN-5/BimC subfamily.</text>
</comment>
<evidence type="ECO:0000256" key="3">
    <source>
        <dbReference type="ARBA" id="ARBA00022618"/>
    </source>
</evidence>
<keyword evidence="9 13" id="KW-0505">Motor protein</keyword>
<accession>A0A5M3N2S3</accession>
<dbReference type="GO" id="GO:0007018">
    <property type="term" value="P:microtubule-based movement"/>
    <property type="evidence" value="ECO:0007669"/>
    <property type="project" value="InterPro"/>
</dbReference>
<feature type="binding site" evidence="13">
    <location>
        <begin position="165"/>
        <end position="172"/>
    </location>
    <ligand>
        <name>ATP</name>
        <dbReference type="ChEBI" id="CHEBI:30616"/>
    </ligand>
</feature>
<dbReference type="SMART" id="SM00129">
    <property type="entry name" value="KISc"/>
    <property type="match status" value="1"/>
</dbReference>
<evidence type="ECO:0000313" key="18">
    <source>
        <dbReference type="Proteomes" id="UP000053558"/>
    </source>
</evidence>
<evidence type="ECO:0000256" key="5">
    <source>
        <dbReference type="ARBA" id="ARBA00022741"/>
    </source>
</evidence>
<evidence type="ECO:0000256" key="13">
    <source>
        <dbReference type="PROSITE-ProRule" id="PRU00283"/>
    </source>
</evidence>
<feature type="region of interest" description="Disordered" evidence="15">
    <location>
        <begin position="235"/>
        <end position="256"/>
    </location>
</feature>
<dbReference type="AlphaFoldDB" id="A0A5M3N2S3"/>
<dbReference type="KEGG" id="cput:CONPUDRAFT_117785"/>
<feature type="compositionally biased region" description="Low complexity" evidence="15">
    <location>
        <begin position="1"/>
        <end position="24"/>
    </location>
</feature>
<feature type="compositionally biased region" description="Polar residues" evidence="15">
    <location>
        <begin position="25"/>
        <end position="34"/>
    </location>
</feature>
<evidence type="ECO:0000256" key="11">
    <source>
        <dbReference type="ARBA" id="ARBA00023306"/>
    </source>
</evidence>
<feature type="domain" description="Kinesin motor" evidence="16">
    <location>
        <begin position="71"/>
        <end position="433"/>
    </location>
</feature>
<dbReference type="CDD" id="cd01364">
    <property type="entry name" value="KISc_BimC_Eg5"/>
    <property type="match status" value="1"/>
</dbReference>
<dbReference type="EMBL" id="JH711574">
    <property type="protein sequence ID" value="EIW85175.1"/>
    <property type="molecule type" value="Genomic_DNA"/>
</dbReference>
<dbReference type="InterPro" id="IPR047241">
    <property type="entry name" value="KIF11-like_kin_motor_dom"/>
</dbReference>
<comment type="subcellular location">
    <subcellularLocation>
        <location evidence="1">Cytoplasm</location>
        <location evidence="1">Cytoskeleton</location>
    </subcellularLocation>
</comment>
<feature type="compositionally biased region" description="Pro residues" evidence="15">
    <location>
        <begin position="1126"/>
        <end position="1144"/>
    </location>
</feature>
<dbReference type="GO" id="GO:0008017">
    <property type="term" value="F:microtubule binding"/>
    <property type="evidence" value="ECO:0007669"/>
    <property type="project" value="InterPro"/>
</dbReference>
<dbReference type="InterPro" id="IPR036961">
    <property type="entry name" value="Kinesin_motor_dom_sf"/>
</dbReference>
<dbReference type="GO" id="GO:0005634">
    <property type="term" value="C:nucleus"/>
    <property type="evidence" value="ECO:0007669"/>
    <property type="project" value="TreeGrafter"/>
</dbReference>
<evidence type="ECO:0000256" key="7">
    <source>
        <dbReference type="ARBA" id="ARBA00022840"/>
    </source>
</evidence>
<dbReference type="SUPFAM" id="SSF52540">
    <property type="entry name" value="P-loop containing nucleoside triphosphate hydrolases"/>
    <property type="match status" value="1"/>
</dbReference>
<keyword evidence="11" id="KW-0131">Cell cycle</keyword>
<evidence type="ECO:0000256" key="9">
    <source>
        <dbReference type="ARBA" id="ARBA00023175"/>
    </source>
</evidence>
<evidence type="ECO:0000256" key="6">
    <source>
        <dbReference type="ARBA" id="ARBA00022776"/>
    </source>
</evidence>
<dbReference type="RefSeq" id="XP_007764745.1">
    <property type="nucleotide sequence ID" value="XM_007766555.1"/>
</dbReference>
<feature type="compositionally biased region" description="Low complexity" evidence="15">
    <location>
        <begin position="1102"/>
        <end position="1125"/>
    </location>
</feature>
<evidence type="ECO:0000259" key="16">
    <source>
        <dbReference type="PROSITE" id="PS50067"/>
    </source>
</evidence>
<dbReference type="GO" id="GO:0005524">
    <property type="term" value="F:ATP binding"/>
    <property type="evidence" value="ECO:0007669"/>
    <property type="project" value="UniProtKB-UniRule"/>
</dbReference>
<feature type="compositionally biased region" description="Low complexity" evidence="15">
    <location>
        <begin position="46"/>
        <end position="63"/>
    </location>
</feature>
<dbReference type="GO" id="GO:0072686">
    <property type="term" value="C:mitotic spindle"/>
    <property type="evidence" value="ECO:0007669"/>
    <property type="project" value="TreeGrafter"/>
</dbReference>
<evidence type="ECO:0000256" key="4">
    <source>
        <dbReference type="ARBA" id="ARBA00022701"/>
    </source>
</evidence>
<dbReference type="InterPro" id="IPR047149">
    <property type="entry name" value="KIF11-like"/>
</dbReference>
<feature type="compositionally biased region" description="Polar residues" evidence="15">
    <location>
        <begin position="64"/>
        <end position="73"/>
    </location>
</feature>
<evidence type="ECO:0000256" key="1">
    <source>
        <dbReference type="ARBA" id="ARBA00004245"/>
    </source>
</evidence>
<dbReference type="PROSITE" id="PS00411">
    <property type="entry name" value="KINESIN_MOTOR_1"/>
    <property type="match status" value="1"/>
</dbReference>
<dbReference type="GO" id="GO:0000073">
    <property type="term" value="P:initial mitotic spindle pole body separation"/>
    <property type="evidence" value="ECO:0007669"/>
    <property type="project" value="TreeGrafter"/>
</dbReference>
<dbReference type="Proteomes" id="UP000053558">
    <property type="component" value="Unassembled WGS sequence"/>
</dbReference>
<sequence>MASRRPPSSRSRATPTSLPTSRSRIATSNANAQRAPTPASEVRTDSSTATAGSSSSSRLVKSSPQGESETNIQVVIRCRRRNDREIQENSPIIATSAGAKSQDVTIETAIPVSSLGVVTLAPTRTYPFDLVFGPEADQAMIYHDVVSPMLNEVLMGYNCTLFAYGQTGTGKTYTMQGDLTPTPMGNPSANAGMIPRVLFRLFHQLETSAADYSVKISFVELYNEELRDLLANELAPPAGSAQPMGKGGAPDNGQGGLKIFDDSGKKGVFIQGLEEIPVKDSKDALALLTKGSHRRQIAATKFNDHSSRSHSVFSITVHIKEKSTMGDDLLKVGKLNLVDLAGSENIGRSGAENKRAREAGMINQSLLTLGRVINALVDKSSHIPYRESKLTRLLQDSLGGRTKTCIIATISPARSNMEETLSTLDYALRAKSIRNKPEVNQRMNRNSLLKEYIAEIERLKADVLAAREKNGIFFSEETWNQLSAEQELRQTEMHEAKKQVEIVESHLRNVREEFEQSIGLLMKRDGELKEAKEQLKETRGELAVRDGLLKAAKGALEEEIVIRQAYQTNEETLDGVASGLKLVAGESVTDLSSLFDKIQRKTSQFNSNAKAVSTYGRSIGSDVQRLTSALEAFNKTFSSHAEKLRSEIKQFQTKELESMSSHSERIDHQLKRVQDSLKVIQTKDEVSADALVVMQNAVQESQTTLKSGFVAWSESLRSTCKTVSKESFDSNLANLTAIENAFMNMDQLMSSMLSDAMTNIQEDEQISSQASTTAEKMSQIEIARLQAQNTQLTKLLEAERAKSQKAKDELVKQISDLLAGFVASRDSDMCSTFGFVAHDNAKGEEEMKKHAQQHRELMAELSTRHAEAASQYRERGVEAKRTRDGALKSLGTAKTSLEDSFAGVQTVVTTATSTYSGELQRNAQSLNASFMGGLDRHNRAKRARIDATSAMSLDVDADLRQLQHGLSSSSRHVESHVGKVNSETGALTQVADQYHREAGSKLGTLKESTKLLIDNGTKEDVSTGLTPRKREWEYVDHWELTGSRDAILKSWKGGDSSKIPSLERSLSALSRASSRGTNSPVDMEDERTPSPESVCEPEPEPELQQPNPTPPISLSSSASSTTTLAMPPPPALAPAPASAPPPPLKKAASTKSGLPGVGTLAEKPTNTLPTRQLRRIR</sequence>
<comment type="caution">
    <text evidence="17">The sequence shown here is derived from an EMBL/GenBank/DDBJ whole genome shotgun (WGS) entry which is preliminary data.</text>
</comment>
<proteinExistence type="inferred from homology"/>
<evidence type="ECO:0000256" key="12">
    <source>
        <dbReference type="ARBA" id="ARBA00034704"/>
    </source>
</evidence>
<keyword evidence="10" id="KW-0206">Cytoskeleton</keyword>
<evidence type="ECO:0000256" key="10">
    <source>
        <dbReference type="ARBA" id="ARBA00023212"/>
    </source>
</evidence>
<dbReference type="Gene3D" id="3.40.850.10">
    <property type="entry name" value="Kinesin motor domain"/>
    <property type="match status" value="1"/>
</dbReference>
<keyword evidence="18" id="KW-1185">Reference proteome</keyword>
<evidence type="ECO:0000313" key="17">
    <source>
        <dbReference type="EMBL" id="EIW85175.1"/>
    </source>
</evidence>
<feature type="coiled-coil region" evidence="14">
    <location>
        <begin position="493"/>
        <end position="541"/>
    </location>
</feature>
<keyword evidence="2" id="KW-0963">Cytoplasm</keyword>
<name>A0A5M3N2S3_CONPW</name>
<dbReference type="OrthoDB" id="3176171at2759"/>
<feature type="region of interest" description="Disordered" evidence="15">
    <location>
        <begin position="1"/>
        <end position="73"/>
    </location>
</feature>
<dbReference type="GeneID" id="19199338"/>
<dbReference type="PRINTS" id="PR00380">
    <property type="entry name" value="KINESINHEAVY"/>
</dbReference>
<dbReference type="FunFam" id="3.40.850.10:FF:000051">
    <property type="entry name" value="Kinesin-like protein bimC"/>
    <property type="match status" value="1"/>
</dbReference>
<dbReference type="GO" id="GO:0051301">
    <property type="term" value="P:cell division"/>
    <property type="evidence" value="ECO:0007669"/>
    <property type="project" value="UniProtKB-KW"/>
</dbReference>
<dbReference type="InterPro" id="IPR027417">
    <property type="entry name" value="P-loop_NTPase"/>
</dbReference>
<keyword evidence="6" id="KW-0498">Mitosis</keyword>
<protein>
    <submittedName>
        <fullName evidence="17">Kinesin-domain-containing protein</fullName>
    </submittedName>
</protein>
<feature type="region of interest" description="Disordered" evidence="15">
    <location>
        <begin position="1067"/>
        <end position="1177"/>
    </location>
</feature>
<dbReference type="InterPro" id="IPR019821">
    <property type="entry name" value="Kinesin_motor_CS"/>
</dbReference>
<dbReference type="GO" id="GO:0005876">
    <property type="term" value="C:spindle microtubule"/>
    <property type="evidence" value="ECO:0007669"/>
    <property type="project" value="TreeGrafter"/>
</dbReference>